<comment type="caution">
    <text evidence="1">The sequence shown here is derived from an EMBL/GenBank/DDBJ whole genome shotgun (WGS) entry which is preliminary data.</text>
</comment>
<name>A0A369J583_HYPMA</name>
<accession>A0A369J583</accession>
<gene>
    <name evidence="1" type="ORF">Hypma_002005</name>
</gene>
<sequence>MSALPPSPIMLPQELLDKIIDNLHHDFKSLKSCSLASSLLKLRSHKYLYSTIRLPDMNRIQRLRGLVNLNSMLLENVRKLELEPRWSWIKEDTDLPCILRRATSLRSLIILGETCIWTRIHRNTQDALIQAFRSSSLVNLSIHGIYFIPIPIFALDINVTYLVLREIMFDASTDDFHNVTSADYSRMTVTTLEISFSNASLVHIVVKLPNSFITRIRHLIICDAGMTASLTHRIMTAARNSLESLRIQQTAKPFLEGMYHFITEYIEHLLKIPLRLVPPRFHSAAQTHIAFYLELRFGVTSDFELLATTALARVVDFLILNPTAARIQNLSICIIRPWEGHSIPDWGTFLHNFAAISHWAELDRILDLARGSVSLLSKHIVSLDLGLTPQDRLRYLYGPLNDFAWRQSIDEMQILWRDKIHNMMPLASHRTSGKGLCCGAPYASHIHQKLRITKGEYAHPICLLFFSTFHEAYCFIKDSLPPNFGYALTTYAVPAPPDADM</sequence>
<proteinExistence type="predicted"/>
<dbReference type="AlphaFoldDB" id="A0A369J583"/>
<protein>
    <submittedName>
        <fullName evidence="1">Uncharacterized protein</fullName>
    </submittedName>
</protein>
<dbReference type="EMBL" id="LUEZ02000113">
    <property type="protein sequence ID" value="RDB17201.1"/>
    <property type="molecule type" value="Genomic_DNA"/>
</dbReference>
<keyword evidence="2" id="KW-1185">Reference proteome</keyword>
<evidence type="ECO:0000313" key="2">
    <source>
        <dbReference type="Proteomes" id="UP000076154"/>
    </source>
</evidence>
<organism evidence="1 2">
    <name type="scientific">Hypsizygus marmoreus</name>
    <name type="common">White beech mushroom</name>
    <name type="synonym">Agaricus marmoreus</name>
    <dbReference type="NCBI Taxonomy" id="39966"/>
    <lineage>
        <taxon>Eukaryota</taxon>
        <taxon>Fungi</taxon>
        <taxon>Dikarya</taxon>
        <taxon>Basidiomycota</taxon>
        <taxon>Agaricomycotina</taxon>
        <taxon>Agaricomycetes</taxon>
        <taxon>Agaricomycetidae</taxon>
        <taxon>Agaricales</taxon>
        <taxon>Tricholomatineae</taxon>
        <taxon>Lyophyllaceae</taxon>
        <taxon>Hypsizygus</taxon>
    </lineage>
</organism>
<dbReference type="Proteomes" id="UP000076154">
    <property type="component" value="Unassembled WGS sequence"/>
</dbReference>
<dbReference type="OrthoDB" id="2788229at2759"/>
<reference evidence="1" key="1">
    <citation type="submission" date="2018-04" db="EMBL/GenBank/DDBJ databases">
        <title>Whole genome sequencing of Hypsizygus marmoreus.</title>
        <authorList>
            <person name="Choi I.-G."/>
            <person name="Min B."/>
            <person name="Kim J.-G."/>
            <person name="Kim S."/>
            <person name="Oh Y.-L."/>
            <person name="Kong W.-S."/>
            <person name="Park H."/>
            <person name="Jeong J."/>
            <person name="Song E.-S."/>
        </authorList>
    </citation>
    <scope>NUCLEOTIDE SEQUENCE [LARGE SCALE GENOMIC DNA]</scope>
    <source>
        <strain evidence="1">51987-8</strain>
    </source>
</reference>
<dbReference type="InParanoid" id="A0A369J583"/>
<evidence type="ECO:0000313" key="1">
    <source>
        <dbReference type="EMBL" id="RDB17201.1"/>
    </source>
</evidence>